<keyword evidence="2" id="KW-1185">Reference proteome</keyword>
<dbReference type="AlphaFoldDB" id="A0A1Y3AYU8"/>
<dbReference type="Proteomes" id="UP000194236">
    <property type="component" value="Unassembled WGS sequence"/>
</dbReference>
<gene>
    <name evidence="1" type="ORF">BLA29_013570</name>
</gene>
<proteinExistence type="predicted"/>
<name>A0A1Y3AYU8_EURMA</name>
<protein>
    <submittedName>
        <fullName evidence="1">Uncharacterized protein</fullName>
    </submittedName>
</protein>
<dbReference type="Pfam" id="PF12330">
    <property type="entry name" value="Haspin_kinase"/>
    <property type="match status" value="1"/>
</dbReference>
<reference evidence="1 2" key="1">
    <citation type="submission" date="2017-03" db="EMBL/GenBank/DDBJ databases">
        <title>Genome Survey of Euroglyphus maynei.</title>
        <authorList>
            <person name="Arlian L.G."/>
            <person name="Morgan M.S."/>
            <person name="Rider S.D."/>
        </authorList>
    </citation>
    <scope>NUCLEOTIDE SEQUENCE [LARGE SCALE GENOMIC DNA]</scope>
    <source>
        <strain evidence="1">Arlian Lab</strain>
        <tissue evidence="1">Whole body</tissue>
    </source>
</reference>
<feature type="non-terminal residue" evidence="1">
    <location>
        <position position="94"/>
    </location>
</feature>
<sequence>MASEVRTDWQGFYPRTNMFWLIYIIRKFVRIMRKQHPHQQRNSSEWFQVRSILKCYIHSLFKMNDLKTFYRKVMIRPQFNVVVPIRMMGTIDST</sequence>
<dbReference type="Gene3D" id="1.10.510.10">
    <property type="entry name" value="Transferase(Phosphotransferase) domain 1"/>
    <property type="match status" value="1"/>
</dbReference>
<accession>A0A1Y3AYU8</accession>
<organism evidence="1 2">
    <name type="scientific">Euroglyphus maynei</name>
    <name type="common">Mayne's house dust mite</name>
    <dbReference type="NCBI Taxonomy" id="6958"/>
    <lineage>
        <taxon>Eukaryota</taxon>
        <taxon>Metazoa</taxon>
        <taxon>Ecdysozoa</taxon>
        <taxon>Arthropoda</taxon>
        <taxon>Chelicerata</taxon>
        <taxon>Arachnida</taxon>
        <taxon>Acari</taxon>
        <taxon>Acariformes</taxon>
        <taxon>Sarcoptiformes</taxon>
        <taxon>Astigmata</taxon>
        <taxon>Psoroptidia</taxon>
        <taxon>Analgoidea</taxon>
        <taxon>Pyroglyphidae</taxon>
        <taxon>Pyroglyphinae</taxon>
        <taxon>Euroglyphus</taxon>
    </lineage>
</organism>
<evidence type="ECO:0000313" key="2">
    <source>
        <dbReference type="Proteomes" id="UP000194236"/>
    </source>
</evidence>
<dbReference type="OrthoDB" id="5327538at2759"/>
<evidence type="ECO:0000313" key="1">
    <source>
        <dbReference type="EMBL" id="OTF73699.1"/>
    </source>
</evidence>
<comment type="caution">
    <text evidence="1">The sequence shown here is derived from an EMBL/GenBank/DDBJ whole genome shotgun (WGS) entry which is preliminary data.</text>
</comment>
<dbReference type="EMBL" id="MUJZ01050504">
    <property type="protein sequence ID" value="OTF73699.1"/>
    <property type="molecule type" value="Genomic_DNA"/>
</dbReference>